<name>A0A2T1A0C3_9ACTN</name>
<proteinExistence type="inferred from homology"/>
<dbReference type="Pfam" id="PF01451">
    <property type="entry name" value="LMWPc"/>
    <property type="match status" value="1"/>
</dbReference>
<dbReference type="GO" id="GO:0004725">
    <property type="term" value="F:protein tyrosine phosphatase activity"/>
    <property type="evidence" value="ECO:0007669"/>
    <property type="project" value="UniProtKB-EC"/>
</dbReference>
<dbReference type="SUPFAM" id="SSF52788">
    <property type="entry name" value="Phosphotyrosine protein phosphatases I"/>
    <property type="match status" value="1"/>
</dbReference>
<dbReference type="InterPro" id="IPR023485">
    <property type="entry name" value="Ptyr_pPase"/>
</dbReference>
<dbReference type="EC" id="3.1.3.48" evidence="2"/>
<evidence type="ECO:0000256" key="4">
    <source>
        <dbReference type="ARBA" id="ARBA00022912"/>
    </source>
</evidence>
<feature type="active site" description="Proton donor" evidence="5">
    <location>
        <position position="112"/>
    </location>
</feature>
<dbReference type="EMBL" id="PVUE01000007">
    <property type="protein sequence ID" value="PRZ41937.1"/>
    <property type="molecule type" value="Genomic_DNA"/>
</dbReference>
<gene>
    <name evidence="7" type="ORF">CLV47_10764</name>
</gene>
<keyword evidence="8" id="KW-1185">Reference proteome</keyword>
<dbReference type="Proteomes" id="UP000237752">
    <property type="component" value="Unassembled WGS sequence"/>
</dbReference>
<evidence type="ECO:0000256" key="1">
    <source>
        <dbReference type="ARBA" id="ARBA00011063"/>
    </source>
</evidence>
<evidence type="ECO:0000256" key="2">
    <source>
        <dbReference type="ARBA" id="ARBA00013064"/>
    </source>
</evidence>
<comment type="similarity">
    <text evidence="1">Belongs to the low molecular weight phosphotyrosine protein phosphatase family.</text>
</comment>
<comment type="caution">
    <text evidence="7">The sequence shown here is derived from an EMBL/GenBank/DDBJ whole genome shotgun (WGS) entry which is preliminary data.</text>
</comment>
<evidence type="ECO:0000256" key="3">
    <source>
        <dbReference type="ARBA" id="ARBA00022801"/>
    </source>
</evidence>
<dbReference type="AlphaFoldDB" id="A0A2T1A0C3"/>
<evidence type="ECO:0000259" key="6">
    <source>
        <dbReference type="SMART" id="SM00226"/>
    </source>
</evidence>
<dbReference type="SMART" id="SM00226">
    <property type="entry name" value="LMWPc"/>
    <property type="match status" value="1"/>
</dbReference>
<dbReference type="InterPro" id="IPR036196">
    <property type="entry name" value="Ptyr_pPase_sf"/>
</dbReference>
<reference evidence="7 8" key="1">
    <citation type="submission" date="2018-03" db="EMBL/GenBank/DDBJ databases">
        <title>Genomic Encyclopedia of Archaeal and Bacterial Type Strains, Phase II (KMG-II): from individual species to whole genera.</title>
        <authorList>
            <person name="Goeker M."/>
        </authorList>
    </citation>
    <scope>NUCLEOTIDE SEQUENCE [LARGE SCALE GENOMIC DNA]</scope>
    <source>
        <strain evidence="7 8">DSM 100065</strain>
    </source>
</reference>
<feature type="domain" description="Phosphotyrosine protein phosphatase I" evidence="6">
    <location>
        <begin position="1"/>
        <end position="138"/>
    </location>
</feature>
<dbReference type="Gene3D" id="3.40.50.2300">
    <property type="match status" value="1"/>
</dbReference>
<evidence type="ECO:0000313" key="7">
    <source>
        <dbReference type="EMBL" id="PRZ41937.1"/>
    </source>
</evidence>
<sequence>MAEFMLRKAFENEQLREQVEVDSAATSRWEIGSPIDPRAASVLSQHGLGSESHRARQFDRSWFDDRDLILALDDGHLGELREWAPNADSTAKIHLVREFDPEAVDGDLSIADPWYGSSEDFERTWDLISAAIPGIVGYVQKQLSHTTG</sequence>
<protein>
    <recommendedName>
        <fullName evidence="2">protein-tyrosine-phosphatase</fullName>
        <ecNumber evidence="2">3.1.3.48</ecNumber>
    </recommendedName>
</protein>
<keyword evidence="4" id="KW-0904">Protein phosphatase</keyword>
<dbReference type="PRINTS" id="PR00719">
    <property type="entry name" value="LMWPTPASE"/>
</dbReference>
<dbReference type="InterPro" id="IPR050438">
    <property type="entry name" value="LMW_PTPase"/>
</dbReference>
<keyword evidence="3" id="KW-0378">Hydrolase</keyword>
<evidence type="ECO:0000313" key="8">
    <source>
        <dbReference type="Proteomes" id="UP000237752"/>
    </source>
</evidence>
<dbReference type="PANTHER" id="PTHR11717:SF7">
    <property type="entry name" value="LOW MOLECULAR WEIGHT PHOSPHOTYROSINE PROTEIN PHOSPHATASE"/>
    <property type="match status" value="1"/>
</dbReference>
<accession>A0A2T1A0C3</accession>
<organism evidence="7 8">
    <name type="scientific">Antricoccus suffuscus</name>
    <dbReference type="NCBI Taxonomy" id="1629062"/>
    <lineage>
        <taxon>Bacteria</taxon>
        <taxon>Bacillati</taxon>
        <taxon>Actinomycetota</taxon>
        <taxon>Actinomycetes</taxon>
        <taxon>Geodermatophilales</taxon>
        <taxon>Antricoccaceae</taxon>
        <taxon>Antricoccus</taxon>
    </lineage>
</organism>
<dbReference type="PANTHER" id="PTHR11717">
    <property type="entry name" value="LOW MOLECULAR WEIGHT PROTEIN TYROSINE PHOSPHATASE"/>
    <property type="match status" value="1"/>
</dbReference>
<dbReference type="InterPro" id="IPR017867">
    <property type="entry name" value="Tyr_phospatase_low_mol_wt"/>
</dbReference>
<evidence type="ECO:0000256" key="5">
    <source>
        <dbReference type="PIRSR" id="PIRSR617867-1"/>
    </source>
</evidence>
<dbReference type="CDD" id="cd16343">
    <property type="entry name" value="LMWPTP"/>
    <property type="match status" value="1"/>
</dbReference>